<reference evidence="2 3" key="1">
    <citation type="journal article" date="2021" name="Syst. Appl. Microbiol.">
        <title>Pseudomonas lalucatii sp. nov. isolated from Vallgornera, a karstic cave in Mallorca, Western Mediterranean.</title>
        <authorList>
            <person name="Busquets A."/>
            <person name="Mulet M."/>
            <person name="Gomila M."/>
            <person name="Garcia-Valdes E."/>
        </authorList>
    </citation>
    <scope>NUCLEOTIDE SEQUENCE [LARGE SCALE GENOMIC DNA]</scope>
    <source>
        <strain evidence="2 3">R1b54</strain>
    </source>
</reference>
<dbReference type="EMBL" id="JADPMV010000002">
    <property type="protein sequence ID" value="MBS7663996.1"/>
    <property type="molecule type" value="Genomic_DNA"/>
</dbReference>
<organism evidence="2 3">
    <name type="scientific">Pseudomonas lalucatii</name>
    <dbReference type="NCBI Taxonomy" id="1424203"/>
    <lineage>
        <taxon>Bacteria</taxon>
        <taxon>Pseudomonadati</taxon>
        <taxon>Pseudomonadota</taxon>
        <taxon>Gammaproteobacteria</taxon>
        <taxon>Pseudomonadales</taxon>
        <taxon>Pseudomonadaceae</taxon>
        <taxon>Pseudomonas</taxon>
    </lineage>
</organism>
<protein>
    <recommendedName>
        <fullName evidence="4">Pilus assembly protein PilX</fullName>
    </recommendedName>
</protein>
<keyword evidence="1" id="KW-0472">Membrane</keyword>
<keyword evidence="1" id="KW-0812">Transmembrane</keyword>
<name>A0ABS5Q5E9_9PSED</name>
<dbReference type="Proteomes" id="UP001196601">
    <property type="component" value="Unassembled WGS sequence"/>
</dbReference>
<keyword evidence="3" id="KW-1185">Reference proteome</keyword>
<evidence type="ECO:0008006" key="4">
    <source>
        <dbReference type="Google" id="ProtNLM"/>
    </source>
</evidence>
<proteinExistence type="predicted"/>
<feature type="transmembrane region" description="Helical" evidence="1">
    <location>
        <begin position="21"/>
        <end position="40"/>
    </location>
</feature>
<evidence type="ECO:0000313" key="2">
    <source>
        <dbReference type="EMBL" id="MBS7663996.1"/>
    </source>
</evidence>
<comment type="caution">
    <text evidence="2">The sequence shown here is derived from an EMBL/GenBank/DDBJ whole genome shotgun (WGS) entry which is preliminary data.</text>
</comment>
<accession>A0ABS5Q5E9</accession>
<evidence type="ECO:0000313" key="3">
    <source>
        <dbReference type="Proteomes" id="UP001196601"/>
    </source>
</evidence>
<gene>
    <name evidence="2" type="ORF">I0D00_18895</name>
</gene>
<evidence type="ECO:0000256" key="1">
    <source>
        <dbReference type="SAM" id="Phobius"/>
    </source>
</evidence>
<keyword evidence="1" id="KW-1133">Transmembrane helix</keyword>
<dbReference type="RefSeq" id="WP_213641354.1">
    <property type="nucleotide sequence ID" value="NZ_JADPMV010000002.1"/>
</dbReference>
<sequence length="127" mass="12930">MKTINKTLASKKQGGFVMTSELVLITTTMVIGLMAGMVTMRDAITAEMEDVAEAIGQLDQSYEFNGITNFEETAAVSGSVFGDNVDTAAGDGDVFTFVAAAPIEGGGVIVNSNGGQSAQAVGTVSAP</sequence>